<dbReference type="AlphaFoldDB" id="A0A182TVG3"/>
<reference evidence="2" key="2">
    <citation type="submission" date="2020-05" db="UniProtKB">
        <authorList>
            <consortium name="EnsemblMetazoa"/>
        </authorList>
    </citation>
    <scope>IDENTIFICATION</scope>
    <source>
        <strain evidence="2">CM1001059</strain>
    </source>
</reference>
<keyword evidence="1" id="KW-0732">Signal</keyword>
<reference evidence="3" key="1">
    <citation type="submission" date="2014-01" db="EMBL/GenBank/DDBJ databases">
        <title>The Genome Sequence of Anopheles melas CM1001059_A (V2).</title>
        <authorList>
            <consortium name="The Broad Institute Genomics Platform"/>
            <person name="Neafsey D.E."/>
            <person name="Besansky N."/>
            <person name="Howell P."/>
            <person name="Walton C."/>
            <person name="Young S.K."/>
            <person name="Zeng Q."/>
            <person name="Gargeya S."/>
            <person name="Fitzgerald M."/>
            <person name="Haas B."/>
            <person name="Abouelleil A."/>
            <person name="Allen A.W."/>
            <person name="Alvarado L."/>
            <person name="Arachchi H.M."/>
            <person name="Berlin A.M."/>
            <person name="Chapman S.B."/>
            <person name="Gainer-Dewar J."/>
            <person name="Goldberg J."/>
            <person name="Griggs A."/>
            <person name="Gujja S."/>
            <person name="Hansen M."/>
            <person name="Howarth C."/>
            <person name="Imamovic A."/>
            <person name="Ireland A."/>
            <person name="Larimer J."/>
            <person name="McCowan C."/>
            <person name="Murphy C."/>
            <person name="Pearson M."/>
            <person name="Poon T.W."/>
            <person name="Priest M."/>
            <person name="Roberts A."/>
            <person name="Saif S."/>
            <person name="Shea T."/>
            <person name="Sisk P."/>
            <person name="Sykes S."/>
            <person name="Wortman J."/>
            <person name="Nusbaum C."/>
            <person name="Birren B."/>
        </authorList>
    </citation>
    <scope>NUCLEOTIDE SEQUENCE [LARGE SCALE GENOMIC DNA]</scope>
    <source>
        <strain evidence="3">CM1001059</strain>
    </source>
</reference>
<name>A0A182TVG3_9DIPT</name>
<dbReference type="VEuPathDB" id="VectorBase:AMEC009012"/>
<dbReference type="Proteomes" id="UP000075902">
    <property type="component" value="Unassembled WGS sequence"/>
</dbReference>
<evidence type="ECO:0000313" key="2">
    <source>
        <dbReference type="EnsemblMetazoa" id="AMEC009012-PA"/>
    </source>
</evidence>
<evidence type="ECO:0008006" key="4">
    <source>
        <dbReference type="Google" id="ProtNLM"/>
    </source>
</evidence>
<proteinExistence type="predicted"/>
<dbReference type="EnsemblMetazoa" id="AMEC009012-RA">
    <property type="protein sequence ID" value="AMEC009012-PA"/>
    <property type="gene ID" value="AMEC009012"/>
</dbReference>
<sequence>MVTTLSWCSCCFSAIVDVVDANSFGEIRFGSSGLARSSCQASRNHFFFGLNVDCFDGTQHSSPDSFSSWLVGSCHWINFGSEFFALVVTGLVRPMQAFISISPLRIDFVLFGERLYNKIIAPFQRLERMIRTVAIGVRKSHLAVSDGADERTFAGVKPLNTHDGTRAAVHNSRIRSSTIIARGGN</sequence>
<feature type="chain" id="PRO_5008137398" description="Secreted protein" evidence="1">
    <location>
        <begin position="22"/>
        <end position="185"/>
    </location>
</feature>
<organism evidence="2 3">
    <name type="scientific">Anopheles melas</name>
    <dbReference type="NCBI Taxonomy" id="34690"/>
    <lineage>
        <taxon>Eukaryota</taxon>
        <taxon>Metazoa</taxon>
        <taxon>Ecdysozoa</taxon>
        <taxon>Arthropoda</taxon>
        <taxon>Hexapoda</taxon>
        <taxon>Insecta</taxon>
        <taxon>Pterygota</taxon>
        <taxon>Neoptera</taxon>
        <taxon>Endopterygota</taxon>
        <taxon>Diptera</taxon>
        <taxon>Nematocera</taxon>
        <taxon>Culicoidea</taxon>
        <taxon>Culicidae</taxon>
        <taxon>Anophelinae</taxon>
        <taxon>Anopheles</taxon>
    </lineage>
</organism>
<evidence type="ECO:0000313" key="3">
    <source>
        <dbReference type="Proteomes" id="UP000075902"/>
    </source>
</evidence>
<accession>A0A182TVG3</accession>
<keyword evidence="3" id="KW-1185">Reference proteome</keyword>
<evidence type="ECO:0000256" key="1">
    <source>
        <dbReference type="SAM" id="SignalP"/>
    </source>
</evidence>
<protein>
    <recommendedName>
        <fullName evidence="4">Secreted protein</fullName>
    </recommendedName>
</protein>
<feature type="signal peptide" evidence="1">
    <location>
        <begin position="1"/>
        <end position="21"/>
    </location>
</feature>